<comment type="pathway">
    <text evidence="1">Purine metabolism; IMP biosynthesis via de novo pathway; 5-amino-1-(5-phospho-D-ribosyl)imidazole-4-carboxamide from 5-amino-1-(5-phospho-D-ribosyl)imidazole-4-carboxylate: step 1/2.</text>
</comment>
<dbReference type="SUPFAM" id="SSF56104">
    <property type="entry name" value="SAICAR synthase-like"/>
    <property type="match status" value="1"/>
</dbReference>
<dbReference type="PANTHER" id="PTHR43599">
    <property type="entry name" value="MULTIFUNCTIONAL PROTEIN ADE2"/>
    <property type="match status" value="1"/>
</dbReference>
<proteinExistence type="predicted"/>
<dbReference type="Gene3D" id="3.30.200.20">
    <property type="entry name" value="Phosphorylase Kinase, domain 1"/>
    <property type="match status" value="1"/>
</dbReference>
<dbReference type="EMBL" id="MEYI01000024">
    <property type="protein sequence ID" value="OGD23882.1"/>
    <property type="molecule type" value="Genomic_DNA"/>
</dbReference>
<evidence type="ECO:0000313" key="9">
    <source>
        <dbReference type="EMBL" id="OGD23882.1"/>
    </source>
</evidence>
<dbReference type="InterPro" id="IPR028923">
    <property type="entry name" value="SAICAR_synt/ADE2_N"/>
</dbReference>
<keyword evidence="5" id="KW-0658">Purine biosynthesis</keyword>
<evidence type="ECO:0000256" key="1">
    <source>
        <dbReference type="ARBA" id="ARBA00004672"/>
    </source>
</evidence>
<keyword evidence="3" id="KW-0436">Ligase</keyword>
<dbReference type="GO" id="GO:0006189">
    <property type="term" value="P:'de novo' IMP biosynthetic process"/>
    <property type="evidence" value="ECO:0007669"/>
    <property type="project" value="UniProtKB-UniPathway"/>
</dbReference>
<evidence type="ECO:0000256" key="2">
    <source>
        <dbReference type="ARBA" id="ARBA00012217"/>
    </source>
</evidence>
<dbReference type="Gene3D" id="3.30.470.20">
    <property type="entry name" value="ATP-grasp fold, B domain"/>
    <property type="match status" value="1"/>
</dbReference>
<dbReference type="AlphaFoldDB" id="A0A1F5AZQ1"/>
<accession>A0A1F5AZQ1</accession>
<dbReference type="Pfam" id="PF01259">
    <property type="entry name" value="SAICAR_synt"/>
    <property type="match status" value="1"/>
</dbReference>
<name>A0A1F5AZQ1_9BACT</name>
<dbReference type="EC" id="6.3.2.6" evidence="2"/>
<comment type="catalytic activity">
    <reaction evidence="7">
        <text>5-amino-1-(5-phospho-D-ribosyl)imidazole-4-carboxylate + L-aspartate + ATP = (2S)-2-[5-amino-1-(5-phospho-beta-D-ribosyl)imidazole-4-carboxamido]succinate + ADP + phosphate + 2 H(+)</text>
        <dbReference type="Rhea" id="RHEA:22628"/>
        <dbReference type="ChEBI" id="CHEBI:15378"/>
        <dbReference type="ChEBI" id="CHEBI:29991"/>
        <dbReference type="ChEBI" id="CHEBI:30616"/>
        <dbReference type="ChEBI" id="CHEBI:43474"/>
        <dbReference type="ChEBI" id="CHEBI:58443"/>
        <dbReference type="ChEBI" id="CHEBI:77657"/>
        <dbReference type="ChEBI" id="CHEBI:456216"/>
        <dbReference type="EC" id="6.3.2.6"/>
    </reaction>
</comment>
<feature type="domain" description="SAICAR synthetase/ADE2 N-terminal" evidence="8">
    <location>
        <begin position="16"/>
        <end position="259"/>
    </location>
</feature>
<dbReference type="InterPro" id="IPR050089">
    <property type="entry name" value="SAICAR_synthetase"/>
</dbReference>
<keyword evidence="6" id="KW-0067">ATP-binding</keyword>
<reference evidence="9 10" key="1">
    <citation type="journal article" date="2016" name="Nat. Commun.">
        <title>Thousands of microbial genomes shed light on interconnected biogeochemical processes in an aquifer system.</title>
        <authorList>
            <person name="Anantharaman K."/>
            <person name="Brown C.T."/>
            <person name="Hug L.A."/>
            <person name="Sharon I."/>
            <person name="Castelle C.J."/>
            <person name="Probst A.J."/>
            <person name="Thomas B.C."/>
            <person name="Singh A."/>
            <person name="Wilkins M.J."/>
            <person name="Karaoz U."/>
            <person name="Brodie E.L."/>
            <person name="Williams K.H."/>
            <person name="Hubbard S.S."/>
            <person name="Banfield J.F."/>
        </authorList>
    </citation>
    <scope>NUCLEOTIDE SEQUENCE [LARGE SCALE GENOMIC DNA]</scope>
</reference>
<evidence type="ECO:0000256" key="6">
    <source>
        <dbReference type="ARBA" id="ARBA00022840"/>
    </source>
</evidence>
<evidence type="ECO:0000256" key="7">
    <source>
        <dbReference type="ARBA" id="ARBA00048475"/>
    </source>
</evidence>
<gene>
    <name evidence="9" type="ORF">A2Z10_03820</name>
</gene>
<evidence type="ECO:0000256" key="3">
    <source>
        <dbReference type="ARBA" id="ARBA00022598"/>
    </source>
</evidence>
<comment type="caution">
    <text evidence="9">The sequence shown here is derived from an EMBL/GenBank/DDBJ whole genome shotgun (WGS) entry which is preliminary data.</text>
</comment>
<dbReference type="UniPathway" id="UPA00074">
    <property type="reaction ID" value="UER00131"/>
</dbReference>
<evidence type="ECO:0000256" key="5">
    <source>
        <dbReference type="ARBA" id="ARBA00022755"/>
    </source>
</evidence>
<dbReference type="GO" id="GO:0005524">
    <property type="term" value="F:ATP binding"/>
    <property type="evidence" value="ECO:0007669"/>
    <property type="project" value="UniProtKB-KW"/>
</dbReference>
<evidence type="ECO:0000259" key="8">
    <source>
        <dbReference type="Pfam" id="PF01259"/>
    </source>
</evidence>
<organism evidence="9 10">
    <name type="scientific">Candidatus Azambacteria bacterium RBG_16_47_10</name>
    <dbReference type="NCBI Taxonomy" id="1797292"/>
    <lineage>
        <taxon>Bacteria</taxon>
        <taxon>Candidatus Azamiibacteriota</taxon>
    </lineage>
</organism>
<dbReference type="Proteomes" id="UP000176639">
    <property type="component" value="Unassembled WGS sequence"/>
</dbReference>
<keyword evidence="4" id="KW-0547">Nucleotide-binding</keyword>
<protein>
    <recommendedName>
        <fullName evidence="2">phosphoribosylaminoimidazolesuccinocarboxamide synthase</fullName>
        <ecNumber evidence="2">6.3.2.6</ecNumber>
    </recommendedName>
</protein>
<dbReference type="GO" id="GO:0004639">
    <property type="term" value="F:phosphoribosylaminoimidazolesuccinocarboxamide synthase activity"/>
    <property type="evidence" value="ECO:0007669"/>
    <property type="project" value="UniProtKB-EC"/>
</dbReference>
<evidence type="ECO:0000256" key="4">
    <source>
        <dbReference type="ARBA" id="ARBA00022741"/>
    </source>
</evidence>
<evidence type="ECO:0000313" key="10">
    <source>
        <dbReference type="Proteomes" id="UP000176639"/>
    </source>
</evidence>
<dbReference type="PANTHER" id="PTHR43599:SF3">
    <property type="entry name" value="SI:DKEY-6E2.2"/>
    <property type="match status" value="1"/>
</dbReference>
<sequence length="290" mass="33189">MTQIVGRVPRGHVVRAEGKTKIIWVRIRKRKKRGLAQNKPFVTAGDGKHREFVPGKEIAVTETTCNIFRLLNRSGIPTHYHKKINADTYLISLLDMIPIEIVVRRKAFGSYLKRNSHEAEGTTFAQPLVEFFYKNDTMSDPMMIWQPEHQCFRLYHPHEPPEERGAIGDLKAGLDPLIPRNEAEIERLEVIAIEAFLVLEEAFKHVGITLVDFKIECGYDQDRRLYIGDQIDGDSCRLWMGGDKSKAVDKDRYRNIVKQGRVPTPEERALIIGDYQRIATMASSFGLMGL</sequence>